<reference evidence="10" key="2">
    <citation type="journal article" date="2013" name="Folia Parasitol.">
        <title>The complete mitochondrial genome of Pallisentis celatus (Acanthocephala) with phylogenetic analysis of acanthocephalans and rotifers.</title>
        <authorList>
            <person name="Pan T.S."/>
            <person name="Nie P."/>
        </authorList>
    </citation>
    <scope>NUCLEOTIDE SEQUENCE</scope>
</reference>
<dbReference type="GO" id="GO:0003954">
    <property type="term" value="F:NADH dehydrogenase activity"/>
    <property type="evidence" value="ECO:0007669"/>
    <property type="project" value="TreeGrafter"/>
</dbReference>
<dbReference type="GO" id="GO:0008137">
    <property type="term" value="F:NADH dehydrogenase (ubiquinone) activity"/>
    <property type="evidence" value="ECO:0007669"/>
    <property type="project" value="UniProtKB-EC"/>
</dbReference>
<comment type="subcellular location">
    <subcellularLocation>
        <location evidence="1">Membrane</location>
        <topology evidence="1">Multi-pass membrane protein</topology>
    </subcellularLocation>
    <subcellularLocation>
        <location evidence="7">Mitochondrion inner membrane</location>
        <topology evidence="7">Multi-pass membrane protein</topology>
    </subcellularLocation>
</comment>
<evidence type="ECO:0000256" key="8">
    <source>
        <dbReference type="RuleBase" id="RU000473"/>
    </source>
</evidence>
<dbReference type="GO" id="GO:0009060">
    <property type="term" value="P:aerobic respiration"/>
    <property type="evidence" value="ECO:0007669"/>
    <property type="project" value="TreeGrafter"/>
</dbReference>
<evidence type="ECO:0000256" key="9">
    <source>
        <dbReference type="SAM" id="Phobius"/>
    </source>
</evidence>
<dbReference type="AlphaFoldDB" id="V5IXC0"/>
<dbReference type="EC" id="7.1.1.2" evidence="8"/>
<keyword evidence="7" id="KW-0520">NAD</keyword>
<keyword evidence="5 9" id="KW-1133">Transmembrane helix</keyword>
<dbReference type="GO" id="GO:0005743">
    <property type="term" value="C:mitochondrial inner membrane"/>
    <property type="evidence" value="ECO:0007669"/>
    <property type="project" value="UniProtKB-SubCell"/>
</dbReference>
<sequence length="292" mass="32248">MRYLIGLLLSLSLVLLSVAFFTLLDRKVLAFGQLRKGPNKIFFLGVVQPLVDGVKLFVKNFLILKLSSMPLVVVLGFVLLVMMMACWLVISSGFGLVDSFVLILVLMVLTGGLVVVSFSLGVAVSSGFSLLGVIRSVVQMVSYEVVLGFAFIVLVSQGGAVSVLTGIGGFMGFFLIIMVIFSVIMEVNRTPFDFIEGESELVAGMVTEFGGLIFSFIFMVEYGMMLFYSIFLSWLVCGGLSVGFVFFLVGLFSWLRLSFPRFRYDMLVMVGWKVFMPSVMLFSILWWAGLLI</sequence>
<keyword evidence="8 10" id="KW-0496">Mitochondrion</keyword>
<evidence type="ECO:0000313" key="10">
    <source>
        <dbReference type="EMBL" id="AFK50140.1"/>
    </source>
</evidence>
<dbReference type="PROSITE" id="PS00668">
    <property type="entry name" value="COMPLEX1_ND1_2"/>
    <property type="match status" value="1"/>
</dbReference>
<reference evidence="10" key="1">
    <citation type="submission" date="2012-04" db="EMBL/GenBank/DDBJ databases">
        <authorList>
            <person name="Pan T."/>
        </authorList>
    </citation>
    <scope>NUCLEOTIDE SEQUENCE</scope>
</reference>
<evidence type="ECO:0000256" key="4">
    <source>
        <dbReference type="ARBA" id="ARBA00022692"/>
    </source>
</evidence>
<feature type="transmembrane region" description="Helical" evidence="9">
    <location>
        <begin position="201"/>
        <end position="220"/>
    </location>
</feature>
<dbReference type="Pfam" id="PF00146">
    <property type="entry name" value="NADHdh"/>
    <property type="match status" value="1"/>
</dbReference>
<comment type="catalytic activity">
    <reaction evidence="8">
        <text>a ubiquinone + NADH + 5 H(+)(in) = a ubiquinol + NAD(+) + 4 H(+)(out)</text>
        <dbReference type="Rhea" id="RHEA:29091"/>
        <dbReference type="Rhea" id="RHEA-COMP:9565"/>
        <dbReference type="Rhea" id="RHEA-COMP:9566"/>
        <dbReference type="ChEBI" id="CHEBI:15378"/>
        <dbReference type="ChEBI" id="CHEBI:16389"/>
        <dbReference type="ChEBI" id="CHEBI:17976"/>
        <dbReference type="ChEBI" id="CHEBI:57540"/>
        <dbReference type="ChEBI" id="CHEBI:57945"/>
        <dbReference type="EC" id="7.1.1.2"/>
    </reaction>
</comment>
<protein>
    <recommendedName>
        <fullName evidence="3 8">NADH-ubiquinone oxidoreductase chain 1</fullName>
        <ecNumber evidence="8">7.1.1.2</ecNumber>
    </recommendedName>
</protein>
<evidence type="ECO:0000256" key="5">
    <source>
        <dbReference type="ARBA" id="ARBA00022989"/>
    </source>
</evidence>
<gene>
    <name evidence="10" type="primary">ND1</name>
</gene>
<dbReference type="InterPro" id="IPR001694">
    <property type="entry name" value="NADH_UbQ_OxRdtase_su1/FPO"/>
</dbReference>
<dbReference type="CTD" id="4535"/>
<name>V5IXC0_PALCE</name>
<evidence type="ECO:0000256" key="3">
    <source>
        <dbReference type="ARBA" id="ARBA00021009"/>
    </source>
</evidence>
<keyword evidence="8" id="KW-0830">Ubiquinone</keyword>
<feature type="transmembrane region" description="Helical" evidence="9">
    <location>
        <begin position="226"/>
        <end position="255"/>
    </location>
</feature>
<dbReference type="RefSeq" id="YP_008854348.1">
    <property type="nucleotide sequence ID" value="NC_022921.1"/>
</dbReference>
<dbReference type="EMBL" id="JQ943583">
    <property type="protein sequence ID" value="AFK50140.1"/>
    <property type="molecule type" value="Genomic_DNA"/>
</dbReference>
<organism evidence="10">
    <name type="scientific">Pallisentis celatus</name>
    <name type="common">Thorny-headed worm</name>
    <name type="synonym">Neosentis celatus</name>
    <dbReference type="NCBI Taxonomy" id="935648"/>
    <lineage>
        <taxon>Eukaryota</taxon>
        <taxon>Metazoa</taxon>
        <taxon>Spiralia</taxon>
        <taxon>Lophotrochozoa</taxon>
        <taxon>Acanthocephala</taxon>
        <taxon>Eoacanthocephala</taxon>
        <taxon>Gyracanthocephala</taxon>
        <taxon>Quadrigyridae</taxon>
        <taxon>Pallisentis</taxon>
    </lineage>
</organism>
<proteinExistence type="inferred from homology"/>
<keyword evidence="4 7" id="KW-0812">Transmembrane</keyword>
<evidence type="ECO:0000256" key="6">
    <source>
        <dbReference type="ARBA" id="ARBA00023136"/>
    </source>
</evidence>
<evidence type="ECO:0000256" key="2">
    <source>
        <dbReference type="ARBA" id="ARBA00010535"/>
    </source>
</evidence>
<comment type="similarity">
    <text evidence="2 7">Belongs to the complex I subunit 1 family.</text>
</comment>
<feature type="transmembrane region" description="Helical" evidence="9">
    <location>
        <begin position="100"/>
        <end position="133"/>
    </location>
</feature>
<dbReference type="PANTHER" id="PTHR11432:SF3">
    <property type="entry name" value="NADH-UBIQUINONE OXIDOREDUCTASE CHAIN 1"/>
    <property type="match status" value="1"/>
</dbReference>
<dbReference type="InterPro" id="IPR018086">
    <property type="entry name" value="NADH_UbQ_OxRdtase_su1_CS"/>
</dbReference>
<feature type="transmembrane region" description="Helical" evidence="9">
    <location>
        <begin position="70"/>
        <end position="94"/>
    </location>
</feature>
<geneLocation type="mitochondrion" evidence="10"/>
<accession>V5IXC0</accession>
<feature type="transmembrane region" description="Helical" evidence="9">
    <location>
        <begin position="267"/>
        <end position="288"/>
    </location>
</feature>
<feature type="transmembrane region" description="Helical" evidence="9">
    <location>
        <begin position="170"/>
        <end position="189"/>
    </location>
</feature>
<evidence type="ECO:0000256" key="1">
    <source>
        <dbReference type="ARBA" id="ARBA00004141"/>
    </source>
</evidence>
<evidence type="ECO:0000256" key="7">
    <source>
        <dbReference type="RuleBase" id="RU000471"/>
    </source>
</evidence>
<dbReference type="PANTHER" id="PTHR11432">
    <property type="entry name" value="NADH DEHYDROGENASE SUBUNIT 1"/>
    <property type="match status" value="1"/>
</dbReference>
<dbReference type="GeneID" id="17727840"/>
<keyword evidence="6 9" id="KW-0472">Membrane</keyword>